<sequence>MLRFCCLGVGMLLTSNVWADVCHLKDYGTLPVEMTGGRAMTTVKINGSDTRFILDTGAFFSVMSKANASSLGLKLRSGPDGLRIMGIGGAANAEVARVKDFGILGTTLNNVEFIVGGTDVGYGLLGANLIDMMDVEIDLAHGKLTLFDASECDKSPLAYWTKEGYNVVDIETPRGRSDRRTFFYVTINGKRVLAQLDSGSPATLLTRHAAERVGIDLNAPDVKTGSSTYGIGQKLMKTWIAHVDAFSVGTETIQHSQMEVIDGSIGDGQTDMLLGVDFLLAHRMFIGNSRGKAYFTYNGGRVFTFAAAMSDGDKSDVGAADGGNATAPKTASDYALLGDAHLSRGETKAALDDLDEAIRMAPDQAAYYVSRAKAHEADKQPDLALTDLDKSLSLDPKSVDALLLRAQLRYTHKDPAGATADVTAAGALVPAGSTQARLIAAMYIQLDQPAAALPILDDWIRLHREDAMLGNVLNARCWARSLSNQMLDDALSDCRKAIRRDGENPAYLDSLGMVQLRLGHYPEAIKAYEQAVAQRPRSAWSRYGLGLAKIRNGQKDDGDADLVAARTLDPQIDARATKYGLTVAGP</sequence>
<dbReference type="Pfam" id="PF13432">
    <property type="entry name" value="TPR_16"/>
    <property type="match status" value="1"/>
</dbReference>
<dbReference type="PANTHER" id="PTHR44858:SF1">
    <property type="entry name" value="UDP-N-ACETYLGLUCOSAMINE--PEPTIDE N-ACETYLGLUCOSAMINYLTRANSFERASE SPINDLY-RELATED"/>
    <property type="match status" value="1"/>
</dbReference>
<name>A0A370X0Z8_9GAMM</name>
<dbReference type="SMART" id="SM00028">
    <property type="entry name" value="TPR"/>
    <property type="match status" value="5"/>
</dbReference>
<protein>
    <submittedName>
        <fullName evidence="7">Tetratricopeptide repeat protein</fullName>
    </submittedName>
</protein>
<dbReference type="PROSITE" id="PS50175">
    <property type="entry name" value="ASP_PROT_RETROV"/>
    <property type="match status" value="1"/>
</dbReference>
<dbReference type="InterPro" id="IPR001995">
    <property type="entry name" value="Peptidase_A2_cat"/>
</dbReference>
<keyword evidence="3 4" id="KW-0802">TPR repeat</keyword>
<dbReference type="InterPro" id="IPR021109">
    <property type="entry name" value="Peptidase_aspartic_dom_sf"/>
</dbReference>
<evidence type="ECO:0000256" key="3">
    <source>
        <dbReference type="ARBA" id="ARBA00022803"/>
    </source>
</evidence>
<dbReference type="InterPro" id="IPR019734">
    <property type="entry name" value="TPR_rpt"/>
</dbReference>
<dbReference type="InterPro" id="IPR011990">
    <property type="entry name" value="TPR-like_helical_dom_sf"/>
</dbReference>
<evidence type="ECO:0000313" key="8">
    <source>
        <dbReference type="Proteomes" id="UP000255334"/>
    </source>
</evidence>
<accession>A0A370X0Z8</accession>
<comment type="caution">
    <text evidence="7">The sequence shown here is derived from an EMBL/GenBank/DDBJ whole genome shotgun (WGS) entry which is preliminary data.</text>
</comment>
<feature type="domain" description="Peptidase A2" evidence="6">
    <location>
        <begin position="50"/>
        <end position="129"/>
    </location>
</feature>
<proteinExistence type="predicted"/>
<dbReference type="AlphaFoldDB" id="A0A370X0Z8"/>
<evidence type="ECO:0000259" key="6">
    <source>
        <dbReference type="PROSITE" id="PS50175"/>
    </source>
</evidence>
<dbReference type="SUPFAM" id="SSF48452">
    <property type="entry name" value="TPR-like"/>
    <property type="match status" value="1"/>
</dbReference>
<dbReference type="EMBL" id="QRBF01000006">
    <property type="protein sequence ID" value="RDS81895.1"/>
    <property type="molecule type" value="Genomic_DNA"/>
</dbReference>
<dbReference type="Proteomes" id="UP000255334">
    <property type="component" value="Unassembled WGS sequence"/>
</dbReference>
<dbReference type="InterPro" id="IPR034122">
    <property type="entry name" value="Retropepsin-like_bacterial"/>
</dbReference>
<keyword evidence="1" id="KW-0677">Repeat</keyword>
<dbReference type="GO" id="GO:0004190">
    <property type="term" value="F:aspartic-type endopeptidase activity"/>
    <property type="evidence" value="ECO:0007669"/>
    <property type="project" value="InterPro"/>
</dbReference>
<dbReference type="Pfam" id="PF13650">
    <property type="entry name" value="Asp_protease_2"/>
    <property type="match status" value="2"/>
</dbReference>
<feature type="signal peptide" evidence="5">
    <location>
        <begin position="1"/>
        <end position="19"/>
    </location>
</feature>
<feature type="repeat" description="TPR" evidence="4">
    <location>
        <begin position="331"/>
        <end position="364"/>
    </location>
</feature>
<organism evidence="7 8">
    <name type="scientific">Dyella psychrodurans</name>
    <dbReference type="NCBI Taxonomy" id="1927960"/>
    <lineage>
        <taxon>Bacteria</taxon>
        <taxon>Pseudomonadati</taxon>
        <taxon>Pseudomonadota</taxon>
        <taxon>Gammaproteobacteria</taxon>
        <taxon>Lysobacterales</taxon>
        <taxon>Rhodanobacteraceae</taxon>
        <taxon>Dyella</taxon>
    </lineage>
</organism>
<keyword evidence="2" id="KW-0378">Hydrolase</keyword>
<feature type="chain" id="PRO_5016885575" evidence="5">
    <location>
        <begin position="20"/>
        <end position="586"/>
    </location>
</feature>
<evidence type="ECO:0000256" key="2">
    <source>
        <dbReference type="ARBA" id="ARBA00022801"/>
    </source>
</evidence>
<dbReference type="OrthoDB" id="9813074at2"/>
<dbReference type="SUPFAM" id="SSF50630">
    <property type="entry name" value="Acid proteases"/>
    <property type="match status" value="2"/>
</dbReference>
<dbReference type="Gene3D" id="2.40.70.10">
    <property type="entry name" value="Acid Proteases"/>
    <property type="match status" value="2"/>
</dbReference>
<evidence type="ECO:0000256" key="5">
    <source>
        <dbReference type="SAM" id="SignalP"/>
    </source>
</evidence>
<dbReference type="GO" id="GO:0006508">
    <property type="term" value="P:proteolysis"/>
    <property type="evidence" value="ECO:0007669"/>
    <property type="project" value="InterPro"/>
</dbReference>
<dbReference type="CDD" id="cd05483">
    <property type="entry name" value="retropepsin_like_bacteria"/>
    <property type="match status" value="1"/>
</dbReference>
<evidence type="ECO:0000256" key="1">
    <source>
        <dbReference type="ARBA" id="ARBA00022737"/>
    </source>
</evidence>
<keyword evidence="8" id="KW-1185">Reference proteome</keyword>
<dbReference type="InterPro" id="IPR050498">
    <property type="entry name" value="Ycf3"/>
</dbReference>
<keyword evidence="5" id="KW-0732">Signal</keyword>
<feature type="repeat" description="TPR" evidence="4">
    <location>
        <begin position="505"/>
        <end position="538"/>
    </location>
</feature>
<dbReference type="Pfam" id="PF13414">
    <property type="entry name" value="TPR_11"/>
    <property type="match status" value="1"/>
</dbReference>
<gene>
    <name evidence="7" type="ORF">DWU99_15870</name>
</gene>
<reference evidence="7 8" key="1">
    <citation type="submission" date="2018-07" db="EMBL/GenBank/DDBJ databases">
        <title>Dyella monticola sp. nov. and Dyella psychrodurans sp. nov. isolated from monsoon evergreen broad-leaved forest soil of Dinghu Mountain, China.</title>
        <authorList>
            <person name="Gao Z."/>
            <person name="Qiu L."/>
        </authorList>
    </citation>
    <scope>NUCLEOTIDE SEQUENCE [LARGE SCALE GENOMIC DNA]</scope>
    <source>
        <strain evidence="7 8">4MSK11</strain>
    </source>
</reference>
<dbReference type="PANTHER" id="PTHR44858">
    <property type="entry name" value="TETRATRICOPEPTIDE REPEAT PROTEIN 6"/>
    <property type="match status" value="1"/>
</dbReference>
<dbReference type="PROSITE" id="PS50005">
    <property type="entry name" value="TPR"/>
    <property type="match status" value="2"/>
</dbReference>
<evidence type="ECO:0000256" key="4">
    <source>
        <dbReference type="PROSITE-ProRule" id="PRU00339"/>
    </source>
</evidence>
<evidence type="ECO:0000313" key="7">
    <source>
        <dbReference type="EMBL" id="RDS81895.1"/>
    </source>
</evidence>
<dbReference type="Gene3D" id="1.25.40.10">
    <property type="entry name" value="Tetratricopeptide repeat domain"/>
    <property type="match status" value="2"/>
</dbReference>